<dbReference type="InterPro" id="IPR011990">
    <property type="entry name" value="TPR-like_helical_dom_sf"/>
</dbReference>
<evidence type="ECO:0000313" key="6">
    <source>
        <dbReference type="Proteomes" id="UP000050509"/>
    </source>
</evidence>
<protein>
    <submittedName>
        <fullName evidence="5">Uncharacterized protein</fullName>
    </submittedName>
</protein>
<feature type="compositionally biased region" description="Low complexity" evidence="3">
    <location>
        <begin position="193"/>
        <end position="211"/>
    </location>
</feature>
<accession>A0A0P9D9Z6</accession>
<feature type="compositionally biased region" description="Polar residues" evidence="3">
    <location>
        <begin position="171"/>
        <end position="191"/>
    </location>
</feature>
<gene>
    <name evidence="5" type="ORF">SE17_15620</name>
</gene>
<keyword evidence="1" id="KW-0802">TPR repeat</keyword>
<comment type="caution">
    <text evidence="5">The sequence shown here is derived from an EMBL/GenBank/DDBJ whole genome shotgun (WGS) entry which is preliminary data.</text>
</comment>
<keyword evidence="4" id="KW-0472">Membrane</keyword>
<evidence type="ECO:0000256" key="2">
    <source>
        <dbReference type="SAM" id="Coils"/>
    </source>
</evidence>
<evidence type="ECO:0000256" key="3">
    <source>
        <dbReference type="SAM" id="MobiDB-lite"/>
    </source>
</evidence>
<dbReference type="EMBL" id="LJCR01000551">
    <property type="protein sequence ID" value="KPV52416.1"/>
    <property type="molecule type" value="Genomic_DNA"/>
</dbReference>
<evidence type="ECO:0000313" key="5">
    <source>
        <dbReference type="EMBL" id="KPV52416.1"/>
    </source>
</evidence>
<feature type="non-terminal residue" evidence="5">
    <location>
        <position position="1"/>
    </location>
</feature>
<keyword evidence="4" id="KW-1133">Transmembrane helix</keyword>
<dbReference type="SUPFAM" id="SSF48452">
    <property type="entry name" value="TPR-like"/>
    <property type="match status" value="1"/>
</dbReference>
<keyword evidence="6" id="KW-1185">Reference proteome</keyword>
<proteinExistence type="predicted"/>
<dbReference type="PROSITE" id="PS50005">
    <property type="entry name" value="TPR"/>
    <property type="match status" value="1"/>
</dbReference>
<evidence type="ECO:0000256" key="4">
    <source>
        <dbReference type="SAM" id="Phobius"/>
    </source>
</evidence>
<feature type="repeat" description="TPR" evidence="1">
    <location>
        <begin position="64"/>
        <end position="97"/>
    </location>
</feature>
<reference evidence="5 6" key="1">
    <citation type="submission" date="2015-09" db="EMBL/GenBank/DDBJ databases">
        <title>Draft genome sequence of Kouleothrix aurantiaca JCM 19913.</title>
        <authorList>
            <person name="Hemp J."/>
        </authorList>
    </citation>
    <scope>NUCLEOTIDE SEQUENCE [LARGE SCALE GENOMIC DNA]</scope>
    <source>
        <strain evidence="5 6">COM-B</strain>
    </source>
</reference>
<feature type="coiled-coil region" evidence="2">
    <location>
        <begin position="101"/>
        <end position="128"/>
    </location>
</feature>
<dbReference type="InterPro" id="IPR019734">
    <property type="entry name" value="TPR_rpt"/>
</dbReference>
<dbReference type="Gene3D" id="1.25.40.10">
    <property type="entry name" value="Tetratricopeptide repeat domain"/>
    <property type="match status" value="1"/>
</dbReference>
<evidence type="ECO:0000256" key="1">
    <source>
        <dbReference type="PROSITE-ProRule" id="PRU00339"/>
    </source>
</evidence>
<sequence length="243" mass="25987">KHVYEAPPPAVSLNPDLSPLIERVLERALAKEPAERFQTAAAMAAELLDVASQLEHQRQSRVQMTGLYEFGLEAFQQKRYNDAVGQLRKLVELDPENEDANELLNAALSAQESEKAAARKKFEQLNQQQLGSQPAPQPAKPRQPAVNMATIRLPQIDDEPPRPSAADMANNAPTTPINAPRSFETTPQPVSTAPAPAQAAPQPAPEAPAAAAGANGNQSVMIAWVIAGVVVLALLGALVVLLR</sequence>
<name>A0A0P9D9Z6_9CHLR</name>
<keyword evidence="4" id="KW-0812">Transmembrane</keyword>
<organism evidence="5 6">
    <name type="scientific">Kouleothrix aurantiaca</name>
    <dbReference type="NCBI Taxonomy" id="186479"/>
    <lineage>
        <taxon>Bacteria</taxon>
        <taxon>Bacillati</taxon>
        <taxon>Chloroflexota</taxon>
        <taxon>Chloroflexia</taxon>
        <taxon>Chloroflexales</taxon>
        <taxon>Roseiflexineae</taxon>
        <taxon>Roseiflexaceae</taxon>
        <taxon>Kouleothrix</taxon>
    </lineage>
</organism>
<dbReference type="Proteomes" id="UP000050509">
    <property type="component" value="Unassembled WGS sequence"/>
</dbReference>
<dbReference type="AlphaFoldDB" id="A0A0P9D9Z6"/>
<keyword evidence="2" id="KW-0175">Coiled coil</keyword>
<feature type="transmembrane region" description="Helical" evidence="4">
    <location>
        <begin position="221"/>
        <end position="242"/>
    </location>
</feature>
<feature type="region of interest" description="Disordered" evidence="3">
    <location>
        <begin position="155"/>
        <end position="211"/>
    </location>
</feature>